<gene>
    <name evidence="1" type="ORF">PCOR1329_LOCUS28850</name>
</gene>
<accession>A0ABN9SDQ2</accession>
<name>A0ABN9SDQ2_9DINO</name>
<proteinExistence type="predicted"/>
<organism evidence="1 2">
    <name type="scientific">Prorocentrum cordatum</name>
    <dbReference type="NCBI Taxonomy" id="2364126"/>
    <lineage>
        <taxon>Eukaryota</taxon>
        <taxon>Sar</taxon>
        <taxon>Alveolata</taxon>
        <taxon>Dinophyceae</taxon>
        <taxon>Prorocentrales</taxon>
        <taxon>Prorocentraceae</taxon>
        <taxon>Prorocentrum</taxon>
    </lineage>
</organism>
<comment type="caution">
    <text evidence="1">The sequence shown here is derived from an EMBL/GenBank/DDBJ whole genome shotgun (WGS) entry which is preliminary data.</text>
</comment>
<feature type="non-terminal residue" evidence="1">
    <location>
        <position position="1"/>
    </location>
</feature>
<reference evidence="1" key="1">
    <citation type="submission" date="2023-10" db="EMBL/GenBank/DDBJ databases">
        <authorList>
            <person name="Chen Y."/>
            <person name="Shah S."/>
            <person name="Dougan E. K."/>
            <person name="Thang M."/>
            <person name="Chan C."/>
        </authorList>
    </citation>
    <scope>NUCLEOTIDE SEQUENCE [LARGE SCALE GENOMIC DNA]</scope>
</reference>
<sequence>AKKGSHEKLEKALARRAVLDKEADEFDAHLHDLMTKDMSNPEVPAQATRIMASGVFKQPELDVSGPAFSWEDRGGFEAFKTHYLEHLGEYEKRMGEMRKKRKTDTGDAAQ</sequence>
<dbReference type="EMBL" id="CAUYUJ010010735">
    <property type="protein sequence ID" value="CAK0830139.1"/>
    <property type="molecule type" value="Genomic_DNA"/>
</dbReference>
<keyword evidence="2" id="KW-1185">Reference proteome</keyword>
<evidence type="ECO:0000313" key="2">
    <source>
        <dbReference type="Proteomes" id="UP001189429"/>
    </source>
</evidence>
<feature type="non-terminal residue" evidence="1">
    <location>
        <position position="110"/>
    </location>
</feature>
<evidence type="ECO:0000313" key="1">
    <source>
        <dbReference type="EMBL" id="CAK0830139.1"/>
    </source>
</evidence>
<protein>
    <submittedName>
        <fullName evidence="1">Uncharacterized protein</fullName>
    </submittedName>
</protein>
<dbReference type="Proteomes" id="UP001189429">
    <property type="component" value="Unassembled WGS sequence"/>
</dbReference>